<dbReference type="Pfam" id="PF00440">
    <property type="entry name" value="TetR_N"/>
    <property type="match status" value="1"/>
</dbReference>
<feature type="domain" description="HTH tetR-type" evidence="3">
    <location>
        <begin position="14"/>
        <end position="74"/>
    </location>
</feature>
<keyword evidence="1 2" id="KW-0238">DNA-binding</keyword>
<dbReference type="InterPro" id="IPR001647">
    <property type="entry name" value="HTH_TetR"/>
</dbReference>
<dbReference type="PROSITE" id="PS50977">
    <property type="entry name" value="HTH_TETR_2"/>
    <property type="match status" value="1"/>
</dbReference>
<protein>
    <submittedName>
        <fullName evidence="4">HTH-type transcriptional regulator RutR</fullName>
    </submittedName>
</protein>
<dbReference type="PANTHER" id="PTHR30328:SF54">
    <property type="entry name" value="HTH-TYPE TRANSCRIPTIONAL REPRESSOR SCO4008"/>
    <property type="match status" value="1"/>
</dbReference>
<gene>
    <name evidence="4" type="primary">rutR</name>
    <name evidence="4" type="ORF">HBH25_20105</name>
</gene>
<dbReference type="Gene3D" id="1.10.357.10">
    <property type="entry name" value="Tetracycline Repressor, domain 2"/>
    <property type="match status" value="1"/>
</dbReference>
<sequence length="210" mass="23372">MSEKAVTRRLQVVEKKRGSIIQAALELFSVYGLHGTSLDQVASLADVSKTNLLYYFSSKEDLYVHVLEHVLEIWLAPLRGFSATQNPIEAIGNYIRVKLELSRDHPAASKLFCMEVMRGAPLIESQLSHPLHDLVASKVKVISAWIEAGHLAAVDPYHVIFTLWSTTQHYADFGAQVRAVTGKDLNDPAFFDQTLASIQALVFNGLSPRR</sequence>
<dbReference type="SUPFAM" id="SSF48498">
    <property type="entry name" value="Tetracyclin repressor-like, C-terminal domain"/>
    <property type="match status" value="1"/>
</dbReference>
<feature type="DNA-binding region" description="H-T-H motif" evidence="2">
    <location>
        <begin position="37"/>
        <end position="56"/>
    </location>
</feature>
<dbReference type="InterPro" id="IPR050109">
    <property type="entry name" value="HTH-type_TetR-like_transc_reg"/>
</dbReference>
<reference evidence="4 5" key="1">
    <citation type="submission" date="2020-03" db="EMBL/GenBank/DDBJ databases">
        <authorList>
            <person name="Wang L."/>
            <person name="He N."/>
            <person name="Li Y."/>
            <person name="Fang Y."/>
            <person name="Zhang F."/>
        </authorList>
    </citation>
    <scope>NUCLEOTIDE SEQUENCE [LARGE SCALE GENOMIC DNA]</scope>
    <source>
        <strain evidence="5">hsmgli-8</strain>
    </source>
</reference>
<evidence type="ECO:0000313" key="4">
    <source>
        <dbReference type="EMBL" id="NJP03151.1"/>
    </source>
</evidence>
<evidence type="ECO:0000256" key="1">
    <source>
        <dbReference type="ARBA" id="ARBA00023125"/>
    </source>
</evidence>
<evidence type="ECO:0000313" key="5">
    <source>
        <dbReference type="Proteomes" id="UP000746535"/>
    </source>
</evidence>
<dbReference type="Pfam" id="PF08362">
    <property type="entry name" value="TetR_C_3"/>
    <property type="match status" value="1"/>
</dbReference>
<dbReference type="RefSeq" id="WP_168085779.1">
    <property type="nucleotide sequence ID" value="NZ_JAAVJI010000016.1"/>
</dbReference>
<organism evidence="4 5">
    <name type="scientific">Pseudomonas quercus</name>
    <dbReference type="NCBI Taxonomy" id="2722792"/>
    <lineage>
        <taxon>Bacteria</taxon>
        <taxon>Pseudomonadati</taxon>
        <taxon>Pseudomonadota</taxon>
        <taxon>Gammaproteobacteria</taxon>
        <taxon>Pseudomonadales</taxon>
        <taxon>Pseudomonadaceae</taxon>
        <taxon>Pseudomonas</taxon>
    </lineage>
</organism>
<evidence type="ECO:0000256" key="2">
    <source>
        <dbReference type="PROSITE-ProRule" id="PRU00335"/>
    </source>
</evidence>
<dbReference type="Proteomes" id="UP000746535">
    <property type="component" value="Unassembled WGS sequence"/>
</dbReference>
<dbReference type="InterPro" id="IPR036271">
    <property type="entry name" value="Tet_transcr_reg_TetR-rel_C_sf"/>
</dbReference>
<dbReference type="NCBIfam" id="NF011584">
    <property type="entry name" value="PRK15008.1"/>
    <property type="match status" value="1"/>
</dbReference>
<dbReference type="InterPro" id="IPR013573">
    <property type="entry name" value="Tscrpt_reg_YcdC_C"/>
</dbReference>
<dbReference type="PANTHER" id="PTHR30328">
    <property type="entry name" value="TRANSCRIPTIONAL REPRESSOR"/>
    <property type="match status" value="1"/>
</dbReference>
<keyword evidence="5" id="KW-1185">Reference proteome</keyword>
<dbReference type="SUPFAM" id="SSF46689">
    <property type="entry name" value="Homeodomain-like"/>
    <property type="match status" value="1"/>
</dbReference>
<dbReference type="Gene3D" id="1.10.10.60">
    <property type="entry name" value="Homeodomain-like"/>
    <property type="match status" value="1"/>
</dbReference>
<proteinExistence type="predicted"/>
<accession>A0ABX0YI78</accession>
<evidence type="ECO:0000259" key="3">
    <source>
        <dbReference type="PROSITE" id="PS50977"/>
    </source>
</evidence>
<comment type="caution">
    <text evidence="4">The sequence shown here is derived from an EMBL/GenBank/DDBJ whole genome shotgun (WGS) entry which is preliminary data.</text>
</comment>
<dbReference type="PRINTS" id="PR00455">
    <property type="entry name" value="HTHTETR"/>
</dbReference>
<dbReference type="InterPro" id="IPR009057">
    <property type="entry name" value="Homeodomain-like_sf"/>
</dbReference>
<dbReference type="EMBL" id="JAAVJI010000016">
    <property type="protein sequence ID" value="NJP03151.1"/>
    <property type="molecule type" value="Genomic_DNA"/>
</dbReference>
<name>A0ABX0YI78_9PSED</name>